<feature type="compositionally biased region" description="Polar residues" evidence="4">
    <location>
        <begin position="437"/>
        <end position="448"/>
    </location>
</feature>
<keyword evidence="1" id="KW-0808">Transferase</keyword>
<dbReference type="GO" id="GO:0016740">
    <property type="term" value="F:transferase activity"/>
    <property type="evidence" value="ECO:0007669"/>
    <property type="project" value="UniProtKB-KW"/>
</dbReference>
<dbReference type="Gene3D" id="3.30.1600.10">
    <property type="entry name" value="SIR2/SIRT2 'Small Domain"/>
    <property type="match status" value="1"/>
</dbReference>
<feature type="compositionally biased region" description="Low complexity" evidence="4">
    <location>
        <begin position="581"/>
        <end position="590"/>
    </location>
</feature>
<keyword evidence="2" id="KW-0520">NAD</keyword>
<feature type="compositionally biased region" description="Basic and acidic residues" evidence="4">
    <location>
        <begin position="383"/>
        <end position="396"/>
    </location>
</feature>
<reference evidence="6 7" key="1">
    <citation type="submission" date="2024-11" db="EMBL/GenBank/DDBJ databases">
        <title>Chromosome-level genome assembly of the freshwater bivalve Anodonta woodiana.</title>
        <authorList>
            <person name="Chen X."/>
        </authorList>
    </citation>
    <scope>NUCLEOTIDE SEQUENCE [LARGE SCALE GENOMIC DNA]</scope>
    <source>
        <strain evidence="6">MN2024</strain>
        <tissue evidence="6">Gills</tissue>
    </source>
</reference>
<evidence type="ECO:0000256" key="1">
    <source>
        <dbReference type="ARBA" id="ARBA00022679"/>
    </source>
</evidence>
<dbReference type="SUPFAM" id="SSF52467">
    <property type="entry name" value="DHS-like NAD/FAD-binding domain"/>
    <property type="match status" value="1"/>
</dbReference>
<dbReference type="PROSITE" id="PS50305">
    <property type="entry name" value="SIRTUIN"/>
    <property type="match status" value="1"/>
</dbReference>
<accession>A0ABD3TW82</accession>
<dbReference type="Pfam" id="PF02146">
    <property type="entry name" value="SIR2"/>
    <property type="match status" value="1"/>
</dbReference>
<feature type="region of interest" description="Disordered" evidence="4">
    <location>
        <begin position="569"/>
        <end position="634"/>
    </location>
</feature>
<gene>
    <name evidence="6" type="ORF">ACJMK2_019498</name>
</gene>
<feature type="binding site" evidence="3">
    <location>
        <position position="248"/>
    </location>
    <ligand>
        <name>Zn(2+)</name>
        <dbReference type="ChEBI" id="CHEBI:29105"/>
    </ligand>
</feature>
<proteinExistence type="predicted"/>
<feature type="region of interest" description="Disordered" evidence="4">
    <location>
        <begin position="371"/>
        <end position="459"/>
    </location>
</feature>
<organism evidence="6 7">
    <name type="scientific">Sinanodonta woodiana</name>
    <name type="common">Chinese pond mussel</name>
    <name type="synonym">Anodonta woodiana</name>
    <dbReference type="NCBI Taxonomy" id="1069815"/>
    <lineage>
        <taxon>Eukaryota</taxon>
        <taxon>Metazoa</taxon>
        <taxon>Spiralia</taxon>
        <taxon>Lophotrochozoa</taxon>
        <taxon>Mollusca</taxon>
        <taxon>Bivalvia</taxon>
        <taxon>Autobranchia</taxon>
        <taxon>Heteroconchia</taxon>
        <taxon>Palaeoheterodonta</taxon>
        <taxon>Unionida</taxon>
        <taxon>Unionoidea</taxon>
        <taxon>Unionidae</taxon>
        <taxon>Unioninae</taxon>
        <taxon>Sinanodonta</taxon>
    </lineage>
</organism>
<protein>
    <recommendedName>
        <fullName evidence="5">Deacetylase sirtuin-type domain-containing protein</fullName>
    </recommendedName>
</protein>
<dbReference type="CDD" id="cd01408">
    <property type="entry name" value="SIRT1"/>
    <property type="match status" value="1"/>
</dbReference>
<dbReference type="Proteomes" id="UP001634394">
    <property type="component" value="Unassembled WGS sequence"/>
</dbReference>
<evidence type="ECO:0000256" key="3">
    <source>
        <dbReference type="PROSITE-ProRule" id="PRU00236"/>
    </source>
</evidence>
<keyword evidence="3" id="KW-0862">Zinc</keyword>
<keyword evidence="3" id="KW-0479">Metal-binding</keyword>
<feature type="compositionally biased region" description="Polar residues" evidence="4">
    <location>
        <begin position="371"/>
        <end position="382"/>
    </location>
</feature>
<dbReference type="InterPro" id="IPR026591">
    <property type="entry name" value="Sirtuin_cat_small_dom_sf"/>
</dbReference>
<dbReference type="InterPro" id="IPR003000">
    <property type="entry name" value="Sirtuin"/>
</dbReference>
<dbReference type="InterPro" id="IPR050134">
    <property type="entry name" value="NAD-dep_sirtuin_deacylases"/>
</dbReference>
<dbReference type="InterPro" id="IPR029035">
    <property type="entry name" value="DHS-like_NAD/FAD-binding_dom"/>
</dbReference>
<evidence type="ECO:0000256" key="4">
    <source>
        <dbReference type="SAM" id="MobiDB-lite"/>
    </source>
</evidence>
<dbReference type="PANTHER" id="PTHR11085">
    <property type="entry name" value="NAD-DEPENDENT PROTEIN DEACYLASE SIRTUIN-5, MITOCHONDRIAL-RELATED"/>
    <property type="match status" value="1"/>
</dbReference>
<feature type="binding site" evidence="3">
    <location>
        <position position="222"/>
    </location>
    <ligand>
        <name>Zn(2+)</name>
        <dbReference type="ChEBI" id="CHEBI:29105"/>
    </ligand>
</feature>
<dbReference type="InterPro" id="IPR026590">
    <property type="entry name" value="Ssirtuin_cat_dom"/>
</dbReference>
<evidence type="ECO:0000313" key="7">
    <source>
        <dbReference type="Proteomes" id="UP001634394"/>
    </source>
</evidence>
<evidence type="ECO:0000259" key="5">
    <source>
        <dbReference type="PROSITE" id="PS50305"/>
    </source>
</evidence>
<feature type="binding site" evidence="3">
    <location>
        <position position="243"/>
    </location>
    <ligand>
        <name>Zn(2+)</name>
        <dbReference type="ChEBI" id="CHEBI:29105"/>
    </ligand>
</feature>
<dbReference type="Gene3D" id="3.40.50.1220">
    <property type="entry name" value="TPP-binding domain"/>
    <property type="match status" value="1"/>
</dbReference>
<keyword evidence="7" id="KW-1185">Reference proteome</keyword>
<dbReference type="AlphaFoldDB" id="A0ABD3TW82"/>
<dbReference type="PANTHER" id="PTHR11085:SF7">
    <property type="entry name" value="NAD-DEPENDENT PROTEIN DEACETYLASE"/>
    <property type="match status" value="1"/>
</dbReference>
<name>A0ABD3TW82_SINWO</name>
<dbReference type="GO" id="GO:0046872">
    <property type="term" value="F:metal ion binding"/>
    <property type="evidence" value="ECO:0007669"/>
    <property type="project" value="UniProtKB-KW"/>
</dbReference>
<feature type="active site" description="Proton acceptor" evidence="3">
    <location>
        <position position="211"/>
    </location>
</feature>
<comment type="caution">
    <text evidence="6">The sequence shown here is derived from an EMBL/GenBank/DDBJ whole genome shotgun (WGS) entry which is preliminary data.</text>
</comment>
<evidence type="ECO:0000256" key="2">
    <source>
        <dbReference type="ARBA" id="ARBA00023027"/>
    </source>
</evidence>
<feature type="compositionally biased region" description="Acidic residues" evidence="4">
    <location>
        <begin position="715"/>
        <end position="727"/>
    </location>
</feature>
<feature type="compositionally biased region" description="Low complexity" evidence="4">
    <location>
        <begin position="398"/>
        <end position="415"/>
    </location>
</feature>
<sequence>MMRLLCIMAAVRKGKPNLERVPSAGSKGRQPRASIHILHPNSSPVYKTKSETQLLDATRNLRLNDQRTKRTIFGNGNGNGKTSVKNLTDVANLIKEDLVQNIVVVAGAGISTSSGIPDFRSPGTGLYDNLQQYRIPYPEAIFDIDFFGHNPRPFFTLAKELYPTGKYRPNYIHYFIKLLHDRNKLLRMYTQNIDGLERWAGIPDEKLVEAHGTFSSATCTVCGAKHKSEDVKESIFADKIPKCKIRGCMGIVKPDIVFFGEDLPRQFYSYMKDMLQTDLVLVMGTSLEVQPFAGIIDNVRYNVPRVLFNMTAVGPFRYSKRSQDVVAEGDLIESIQKFACMIGWKTDMIELITQKEGSFKISSVTVSKNASVPKTTNNYTNSFRRENAFVRSRENEYESSTSESDSESDVTSSDSSVDETRKSNSRSKKNNVWKDASLSTHRNGASSQHNKKSGRDSVVIRHRAILKKKDAENKKNAKSKTRISNSVLSNSSVVAKKEKDFGDKHIKDALPVTIENGKTEMTEIIDKGEKVEDGGLDLADLSKLDISSEDRSRVLKKYGLTTQKTDIQEADKDADTETSQTTVNETGTTMTEKDGVSAANSRQKNSLEKNGANVKAKNGNDKPRPGQNTQPKRELHILNTRAYGYAIVSRNKTGIKPSKPVVPTLNSYMDYKYQIVERSSSAETPKIAYRHRLQAVKYDARIFGPLVQESSSDLSDGDSSSDNDDTD</sequence>
<feature type="domain" description="Deacetylase sirtuin-type" evidence="5">
    <location>
        <begin position="77"/>
        <end position="345"/>
    </location>
</feature>
<feature type="region of interest" description="Disordered" evidence="4">
    <location>
        <begin position="707"/>
        <end position="727"/>
    </location>
</feature>
<evidence type="ECO:0000313" key="6">
    <source>
        <dbReference type="EMBL" id="KAL3841337.1"/>
    </source>
</evidence>
<dbReference type="EMBL" id="JBJQND010000017">
    <property type="protein sequence ID" value="KAL3841337.1"/>
    <property type="molecule type" value="Genomic_DNA"/>
</dbReference>
<feature type="binding site" evidence="3">
    <location>
        <position position="219"/>
    </location>
    <ligand>
        <name>Zn(2+)</name>
        <dbReference type="ChEBI" id="CHEBI:29105"/>
    </ligand>
</feature>